<dbReference type="Proteomes" id="UP000663853">
    <property type="component" value="Unassembled WGS sequence"/>
</dbReference>
<evidence type="ECO:0000313" key="4">
    <source>
        <dbReference type="Proteomes" id="UP000663853"/>
    </source>
</evidence>
<evidence type="ECO:0000256" key="2">
    <source>
        <dbReference type="SAM" id="MobiDB-lite"/>
    </source>
</evidence>
<feature type="compositionally biased region" description="Polar residues" evidence="2">
    <location>
        <begin position="849"/>
        <end position="860"/>
    </location>
</feature>
<dbReference type="AlphaFoldDB" id="A0A8H3HJZ6"/>
<feature type="region of interest" description="Disordered" evidence="2">
    <location>
        <begin position="824"/>
        <end position="881"/>
    </location>
</feature>
<feature type="compositionally biased region" description="Low complexity" evidence="2">
    <location>
        <begin position="396"/>
        <end position="406"/>
    </location>
</feature>
<sequence>MSMAAPPPRTRTMSHMRRLPGAPPSASTSRSRTSFGGPGEQTTPRSALGLSSPRPRSSLSMIERPVTLGGRGSVEQSGSGMARPSPLSSSRPLPPGRSTSGGKRAAGANSPLPFGESEVYSSDAPGPSEVLEGALRREVEEKEELMMRLANRDDAIAQLESRLADLDTNMVQGESRLSELYADQERWEAERAALEKQIAKKTTIIDKLRIQLRELEKENQEYTRRLTEQAAQFESERQAFYDNTTHLKSRIQSLTDQQREWKERLREEEEQELKEEAAAAEAEAEAEVQASVDPENPPAESPIVPARRRTFHHRIRSSIDREAVELPEMTALKLELSTLTTSHGSLGQTVKTLQSQLADLERVNLSLQEENEAYTTLLREKTLNGQMNMLRRSDSRSPSPVPSEGEQQPEQEEGEEAGAKSGLLSPVQSPPPRARTHSRAPRPNRGTSPARSTKSGKSAKSARRVTAETLAAETLADLPVAGPGLDLAAELGRAEIIRLEDDLGQPREPEEPEAPKEDEAMKAMKAELEALKADIKTLKEENKGLTLYASKIIDRIISQEGFEEILAVDYRKPKEEKKPPAPAPVLAPRKTLLQRAASLSISSSAPPVIASRPPLKITTDTSVDGAPGPDSPATPMGRREKRGLSMDWSRLNPFGTKVPATPVEDVRTAGLKPLTLGKTPSVKEEPEIIVGGRKLDNQEDEDDRIERERLNAEMKLMGIEKTPNIHTPSATSFAAAGQALVDPVSRSSSSTPSLGGVVGWGKRPNSGPGQKQPAGGRVPTGELRAEHLELLSDDGHSLHSAEHEVREVENRMAALAEKEKHLSAEIAKGKGGGFTEPPARGARVRRRTNSTTGSVTSTLFSAGRLSRGGSENGIGEEPEHE</sequence>
<feature type="region of interest" description="Disordered" evidence="2">
    <location>
        <begin position="1"/>
        <end position="129"/>
    </location>
</feature>
<feature type="compositionally biased region" description="Low complexity" evidence="2">
    <location>
        <begin position="83"/>
        <end position="102"/>
    </location>
</feature>
<organism evidence="3 4">
    <name type="scientific">Rhizoctonia solani</name>
    <dbReference type="NCBI Taxonomy" id="456999"/>
    <lineage>
        <taxon>Eukaryota</taxon>
        <taxon>Fungi</taxon>
        <taxon>Dikarya</taxon>
        <taxon>Basidiomycota</taxon>
        <taxon>Agaricomycotina</taxon>
        <taxon>Agaricomycetes</taxon>
        <taxon>Cantharellales</taxon>
        <taxon>Ceratobasidiaceae</taxon>
        <taxon>Rhizoctonia</taxon>
    </lineage>
</organism>
<feature type="region of interest" description="Disordered" evidence="2">
    <location>
        <begin position="743"/>
        <end position="779"/>
    </location>
</feature>
<feature type="region of interest" description="Disordered" evidence="2">
    <location>
        <begin position="602"/>
        <end position="703"/>
    </location>
</feature>
<keyword evidence="1" id="KW-0175">Coiled coil</keyword>
<feature type="region of interest" description="Disordered" evidence="2">
    <location>
        <begin position="380"/>
        <end position="466"/>
    </location>
</feature>
<dbReference type="EMBL" id="CAJMXA010003771">
    <property type="protein sequence ID" value="CAE6514847.1"/>
    <property type="molecule type" value="Genomic_DNA"/>
</dbReference>
<feature type="coiled-coil region" evidence="1">
    <location>
        <begin position="350"/>
        <end position="380"/>
    </location>
</feature>
<feature type="compositionally biased region" description="Acidic residues" evidence="2">
    <location>
        <begin position="407"/>
        <end position="416"/>
    </location>
</feature>
<name>A0A8H3HJZ6_9AGAM</name>
<evidence type="ECO:0000256" key="1">
    <source>
        <dbReference type="SAM" id="Coils"/>
    </source>
</evidence>
<protein>
    <submittedName>
        <fullName evidence="3">Uncharacterized protein</fullName>
    </submittedName>
</protein>
<reference evidence="3" key="1">
    <citation type="submission" date="2021-01" db="EMBL/GenBank/DDBJ databases">
        <authorList>
            <person name="Kaushik A."/>
        </authorList>
    </citation>
    <scope>NUCLEOTIDE SEQUENCE</scope>
    <source>
        <strain evidence="3">AG6-10EEA</strain>
    </source>
</reference>
<feature type="compositionally biased region" description="Low complexity" evidence="2">
    <location>
        <begin position="44"/>
        <end position="60"/>
    </location>
</feature>
<gene>
    <name evidence="3" type="ORF">RDB_LOCUS134238</name>
</gene>
<dbReference type="PANTHER" id="PTHR38120">
    <property type="entry name" value="EXPRESSED PROTEIN"/>
    <property type="match status" value="1"/>
</dbReference>
<feature type="compositionally biased region" description="Polar residues" evidence="2">
    <location>
        <begin position="445"/>
        <end position="458"/>
    </location>
</feature>
<feature type="region of interest" description="Disordered" evidence="2">
    <location>
        <begin position="266"/>
        <end position="303"/>
    </location>
</feature>
<feature type="region of interest" description="Disordered" evidence="2">
    <location>
        <begin position="499"/>
        <end position="519"/>
    </location>
</feature>
<accession>A0A8H3HJZ6</accession>
<feature type="compositionally biased region" description="Low complexity" evidence="2">
    <location>
        <begin position="24"/>
        <end position="35"/>
    </location>
</feature>
<dbReference type="PANTHER" id="PTHR38120:SF1">
    <property type="entry name" value="M PROTEIN, SEROTYPE 2.1"/>
    <property type="match status" value="1"/>
</dbReference>
<comment type="caution">
    <text evidence="3">The sequence shown here is derived from an EMBL/GenBank/DDBJ whole genome shotgun (WGS) entry which is preliminary data.</text>
</comment>
<feature type="compositionally biased region" description="Low complexity" evidence="2">
    <location>
        <begin position="602"/>
        <end position="614"/>
    </location>
</feature>
<feature type="compositionally biased region" description="Low complexity" evidence="2">
    <location>
        <begin position="744"/>
        <end position="755"/>
    </location>
</feature>
<proteinExistence type="predicted"/>
<evidence type="ECO:0000313" key="3">
    <source>
        <dbReference type="EMBL" id="CAE6514847.1"/>
    </source>
</evidence>